<evidence type="ECO:0000313" key="3">
    <source>
        <dbReference type="EMBL" id="PLW25841.1"/>
    </source>
</evidence>
<evidence type="ECO:0000256" key="2">
    <source>
        <dbReference type="SAM" id="SignalP"/>
    </source>
</evidence>
<feature type="region of interest" description="Disordered" evidence="1">
    <location>
        <begin position="56"/>
        <end position="110"/>
    </location>
</feature>
<feature type="non-terminal residue" evidence="3">
    <location>
        <position position="141"/>
    </location>
</feature>
<accession>A0A2N5TK35</accession>
<feature type="compositionally biased region" description="Basic and acidic residues" evidence="1">
    <location>
        <begin position="93"/>
        <end position="103"/>
    </location>
</feature>
<dbReference type="EMBL" id="PGCI01000504">
    <property type="protein sequence ID" value="PLW25841.1"/>
    <property type="molecule type" value="Genomic_DNA"/>
</dbReference>
<gene>
    <name evidence="3" type="ORF">PCASD_22044</name>
</gene>
<feature type="signal peptide" evidence="2">
    <location>
        <begin position="1"/>
        <end position="24"/>
    </location>
</feature>
<name>A0A2N5TK35_9BASI</name>
<protein>
    <submittedName>
        <fullName evidence="3">Uncharacterized protein</fullName>
    </submittedName>
</protein>
<organism evidence="3 4">
    <name type="scientific">Puccinia coronata f. sp. avenae</name>
    <dbReference type="NCBI Taxonomy" id="200324"/>
    <lineage>
        <taxon>Eukaryota</taxon>
        <taxon>Fungi</taxon>
        <taxon>Dikarya</taxon>
        <taxon>Basidiomycota</taxon>
        <taxon>Pucciniomycotina</taxon>
        <taxon>Pucciniomycetes</taxon>
        <taxon>Pucciniales</taxon>
        <taxon>Pucciniaceae</taxon>
        <taxon>Puccinia</taxon>
    </lineage>
</organism>
<comment type="caution">
    <text evidence="3">The sequence shown here is derived from an EMBL/GenBank/DDBJ whole genome shotgun (WGS) entry which is preliminary data.</text>
</comment>
<evidence type="ECO:0000313" key="4">
    <source>
        <dbReference type="Proteomes" id="UP000235392"/>
    </source>
</evidence>
<proteinExistence type="predicted"/>
<dbReference type="Proteomes" id="UP000235392">
    <property type="component" value="Unassembled WGS sequence"/>
</dbReference>
<dbReference type="AlphaFoldDB" id="A0A2N5TK35"/>
<sequence length="141" mass="14377">MSSVGKLIVASLLLITISLTPALCESHPDHQVGTLQVLTKRATQSRVAAGTIRRRSPAAAGTIRRRSPVPGKKTGAMMMSKVPGPTNVPGGDNRVDNRGENRGDTGGTAGVTTGGTIAVVTAGAGEEVVKRVVVEAVEAVV</sequence>
<evidence type="ECO:0000256" key="1">
    <source>
        <dbReference type="SAM" id="MobiDB-lite"/>
    </source>
</evidence>
<keyword evidence="2" id="KW-0732">Signal</keyword>
<reference evidence="3 4" key="1">
    <citation type="submission" date="2017-11" db="EMBL/GenBank/DDBJ databases">
        <title>De novo assembly and phasing of dikaryotic genomes from two isolates of Puccinia coronata f. sp. avenae, the causal agent of oat crown rust.</title>
        <authorList>
            <person name="Miller M.E."/>
            <person name="Zhang Y."/>
            <person name="Omidvar V."/>
            <person name="Sperschneider J."/>
            <person name="Schwessinger B."/>
            <person name="Raley C."/>
            <person name="Palmer J.M."/>
            <person name="Garnica D."/>
            <person name="Upadhyaya N."/>
            <person name="Rathjen J."/>
            <person name="Taylor J.M."/>
            <person name="Park R.F."/>
            <person name="Dodds P.N."/>
            <person name="Hirsch C.D."/>
            <person name="Kianian S.F."/>
            <person name="Figueroa M."/>
        </authorList>
    </citation>
    <scope>NUCLEOTIDE SEQUENCE [LARGE SCALE GENOMIC DNA]</scope>
    <source>
        <strain evidence="3">12SD80</strain>
    </source>
</reference>
<feature type="chain" id="PRO_5014672411" evidence="2">
    <location>
        <begin position="25"/>
        <end position="141"/>
    </location>
</feature>